<evidence type="ECO:0000256" key="3">
    <source>
        <dbReference type="ARBA" id="ARBA00022989"/>
    </source>
</evidence>
<dbReference type="AlphaFoldDB" id="A0A4R7JWW5"/>
<sequence length="503" mass="53416">MRRFRRFSGISLTSTEPSLMASVSHWRVQLGFIAGPVIFLLMLVLGPPEGMTADAWRVFALTLLMATWWVTEALPIAITALLPVALLPMLDVVPIDEAAAPYANPLIFLFLGGFILAEGIQRWNLHKRLALGVLALAGIRPDRVVAGFMIATAGLSMWVSNTATAALMLPIGLSVLALVDEGDQQHDHGNLSLALLLGIAMAANIGGMGTLIGTPPNALLAGYLRDSHGIEVSFVGWMIVAAPLAAILLASAWWLLTRRVYPLGHQHIQGLEGLIHRERESLGAINYPQFMVSLVFGLVALAWLTRPLLDAAIGGIQLTDAGIAITGALLLFVIPSHWRNLEFLMSWEQARNLPWGVLILVGGGLSLGTAIESSGLAEAAAALLEGLANLPLWLLMGAVTTLIMLLSHVTSNTATAATMLPLTASFALAQNLPLVYMAIPVAMGASCAFMLPVATPPNAIIFSSERLSVMQMARAGAVVSLVAIVLISLWVFLVAAPFLSPRG</sequence>
<proteinExistence type="predicted"/>
<evidence type="ECO:0000256" key="2">
    <source>
        <dbReference type="ARBA" id="ARBA00022692"/>
    </source>
</evidence>
<name>A0A4R7JWW5_9GAMM</name>
<gene>
    <name evidence="6" type="ORF">DES49_0754</name>
</gene>
<dbReference type="GO" id="GO:0005886">
    <property type="term" value="C:plasma membrane"/>
    <property type="evidence" value="ECO:0007669"/>
    <property type="project" value="TreeGrafter"/>
</dbReference>
<feature type="transmembrane region" description="Helical" evidence="5">
    <location>
        <begin position="58"/>
        <end position="87"/>
    </location>
</feature>
<feature type="transmembrane region" description="Helical" evidence="5">
    <location>
        <begin position="353"/>
        <end position="371"/>
    </location>
</feature>
<comment type="caution">
    <text evidence="6">The sequence shown here is derived from an EMBL/GenBank/DDBJ whole genome shotgun (WGS) entry which is preliminary data.</text>
</comment>
<dbReference type="PANTHER" id="PTHR10283:SF82">
    <property type="entry name" value="SOLUTE CARRIER FAMILY 13 MEMBER 2"/>
    <property type="match status" value="1"/>
</dbReference>
<dbReference type="InterPro" id="IPR001898">
    <property type="entry name" value="SLC13A/DASS"/>
</dbReference>
<reference evidence="6 7" key="1">
    <citation type="submission" date="2019-03" db="EMBL/GenBank/DDBJ databases">
        <title>Genomic Encyclopedia of Type Strains, Phase IV (KMG-IV): sequencing the most valuable type-strain genomes for metagenomic binning, comparative biology and taxonomic classification.</title>
        <authorList>
            <person name="Goeker M."/>
        </authorList>
    </citation>
    <scope>NUCLEOTIDE SEQUENCE [LARGE SCALE GENOMIC DNA]</scope>
    <source>
        <strain evidence="6 7">DSM 15505</strain>
    </source>
</reference>
<dbReference type="CDD" id="cd01115">
    <property type="entry name" value="SLC13_permease"/>
    <property type="match status" value="1"/>
</dbReference>
<comment type="subcellular location">
    <subcellularLocation>
        <location evidence="1">Membrane</location>
        <topology evidence="1">Multi-pass membrane protein</topology>
    </subcellularLocation>
</comment>
<feature type="transmembrane region" description="Helical" evidence="5">
    <location>
        <begin position="391"/>
        <end position="411"/>
    </location>
</feature>
<protein>
    <submittedName>
        <fullName evidence="6">Sodium-dependent dicarboxylate transporter 2/3/5</fullName>
    </submittedName>
</protein>
<dbReference type="NCBIfam" id="TIGR00785">
    <property type="entry name" value="dass"/>
    <property type="match status" value="1"/>
</dbReference>
<feature type="transmembrane region" description="Helical" evidence="5">
    <location>
        <begin position="191"/>
        <end position="214"/>
    </location>
</feature>
<dbReference type="Proteomes" id="UP000295830">
    <property type="component" value="Unassembled WGS sequence"/>
</dbReference>
<keyword evidence="2 5" id="KW-0812">Transmembrane</keyword>
<evidence type="ECO:0000313" key="7">
    <source>
        <dbReference type="Proteomes" id="UP000295830"/>
    </source>
</evidence>
<evidence type="ECO:0000256" key="4">
    <source>
        <dbReference type="ARBA" id="ARBA00023136"/>
    </source>
</evidence>
<feature type="transmembrane region" description="Helical" evidence="5">
    <location>
        <begin position="157"/>
        <end position="179"/>
    </location>
</feature>
<evidence type="ECO:0000256" key="1">
    <source>
        <dbReference type="ARBA" id="ARBA00004141"/>
    </source>
</evidence>
<dbReference type="GO" id="GO:0008514">
    <property type="term" value="F:organic anion transmembrane transporter activity"/>
    <property type="evidence" value="ECO:0007669"/>
    <property type="project" value="UniProtKB-ARBA"/>
</dbReference>
<evidence type="ECO:0000313" key="6">
    <source>
        <dbReference type="EMBL" id="TDT42952.1"/>
    </source>
</evidence>
<feature type="transmembrane region" description="Helical" evidence="5">
    <location>
        <begin position="99"/>
        <end position="117"/>
    </location>
</feature>
<dbReference type="PANTHER" id="PTHR10283">
    <property type="entry name" value="SOLUTE CARRIER FAMILY 13 MEMBER"/>
    <property type="match status" value="1"/>
</dbReference>
<dbReference type="Pfam" id="PF00939">
    <property type="entry name" value="Na_sulph_symp"/>
    <property type="match status" value="1"/>
</dbReference>
<keyword evidence="4 5" id="KW-0472">Membrane</keyword>
<dbReference type="RefSeq" id="WP_424955216.1">
    <property type="nucleotide sequence ID" value="NZ_SOAX01000002.1"/>
</dbReference>
<dbReference type="GO" id="GO:1905039">
    <property type="term" value="P:carboxylic acid transmembrane transport"/>
    <property type="evidence" value="ECO:0007669"/>
    <property type="project" value="UniProtKB-ARBA"/>
</dbReference>
<keyword evidence="7" id="KW-1185">Reference proteome</keyword>
<keyword evidence="3 5" id="KW-1133">Transmembrane helix</keyword>
<feature type="transmembrane region" description="Helical" evidence="5">
    <location>
        <begin position="432"/>
        <end position="455"/>
    </location>
</feature>
<organism evidence="6 7">
    <name type="scientific">Halospina denitrificans</name>
    <dbReference type="NCBI Taxonomy" id="332522"/>
    <lineage>
        <taxon>Bacteria</taxon>
        <taxon>Pseudomonadati</taxon>
        <taxon>Pseudomonadota</taxon>
        <taxon>Gammaproteobacteria</taxon>
        <taxon>Halospina</taxon>
    </lineage>
</organism>
<feature type="transmembrane region" description="Helical" evidence="5">
    <location>
        <begin position="284"/>
        <end position="305"/>
    </location>
</feature>
<feature type="transmembrane region" description="Helical" evidence="5">
    <location>
        <begin position="475"/>
        <end position="499"/>
    </location>
</feature>
<evidence type="ECO:0000256" key="5">
    <source>
        <dbReference type="SAM" id="Phobius"/>
    </source>
</evidence>
<feature type="transmembrane region" description="Helical" evidence="5">
    <location>
        <begin position="234"/>
        <end position="256"/>
    </location>
</feature>
<dbReference type="EMBL" id="SOAX01000002">
    <property type="protein sequence ID" value="TDT42952.1"/>
    <property type="molecule type" value="Genomic_DNA"/>
</dbReference>
<feature type="transmembrane region" description="Helical" evidence="5">
    <location>
        <begin position="30"/>
        <end position="46"/>
    </location>
</feature>
<accession>A0A4R7JWW5</accession>
<feature type="transmembrane region" description="Helical" evidence="5">
    <location>
        <begin position="311"/>
        <end position="333"/>
    </location>
</feature>